<dbReference type="SFLD" id="SFLDG01205">
    <property type="entry name" value="AMPS.1"/>
    <property type="match status" value="1"/>
</dbReference>
<keyword evidence="3" id="KW-0808">Transferase</keyword>
<dbReference type="OrthoDB" id="414243at2759"/>
<feature type="domain" description="GST N-terminal" evidence="6">
    <location>
        <begin position="142"/>
        <end position="219"/>
    </location>
</feature>
<dbReference type="SUPFAM" id="SSF47616">
    <property type="entry name" value="GST C-terminal domain-like"/>
    <property type="match status" value="1"/>
</dbReference>
<dbReference type="PANTHER" id="PTHR11571:SF224">
    <property type="entry name" value="HEMATOPOIETIC PROSTAGLANDIN D SYNTHASE"/>
    <property type="match status" value="1"/>
</dbReference>
<dbReference type="RefSeq" id="XP_024882799.1">
    <property type="nucleotide sequence ID" value="XM_025027031.1"/>
</dbReference>
<evidence type="ECO:0000259" key="6">
    <source>
        <dbReference type="PROSITE" id="PS50404"/>
    </source>
</evidence>
<dbReference type="InterPro" id="IPR036249">
    <property type="entry name" value="Thioredoxin-like_sf"/>
</dbReference>
<dbReference type="GeneID" id="112461693"/>
<comment type="catalytic activity">
    <reaction evidence="5">
        <text>RX + glutathione = an S-substituted glutathione + a halide anion + H(+)</text>
        <dbReference type="Rhea" id="RHEA:16437"/>
        <dbReference type="ChEBI" id="CHEBI:15378"/>
        <dbReference type="ChEBI" id="CHEBI:16042"/>
        <dbReference type="ChEBI" id="CHEBI:17792"/>
        <dbReference type="ChEBI" id="CHEBI:57925"/>
        <dbReference type="ChEBI" id="CHEBI:90779"/>
        <dbReference type="EC" id="2.5.1.18"/>
    </reaction>
</comment>
<dbReference type="InterPro" id="IPR004045">
    <property type="entry name" value="Glutathione_S-Trfase_N"/>
</dbReference>
<dbReference type="InterPro" id="IPR004046">
    <property type="entry name" value="GST_C"/>
</dbReference>
<dbReference type="FunFam" id="1.20.1050.10:FF:000030">
    <property type="entry name" value="Glutathione S-transferase S1"/>
    <property type="match status" value="1"/>
</dbReference>
<dbReference type="InterPro" id="IPR010987">
    <property type="entry name" value="Glutathione-S-Trfase_C-like"/>
</dbReference>
<dbReference type="CDD" id="cd03039">
    <property type="entry name" value="GST_N_Sigma_like"/>
    <property type="match status" value="1"/>
</dbReference>
<organism evidence="8 9">
    <name type="scientific">Temnothorax curvispinosus</name>
    <dbReference type="NCBI Taxonomy" id="300111"/>
    <lineage>
        <taxon>Eukaryota</taxon>
        <taxon>Metazoa</taxon>
        <taxon>Ecdysozoa</taxon>
        <taxon>Arthropoda</taxon>
        <taxon>Hexapoda</taxon>
        <taxon>Insecta</taxon>
        <taxon>Pterygota</taxon>
        <taxon>Neoptera</taxon>
        <taxon>Endopterygota</taxon>
        <taxon>Hymenoptera</taxon>
        <taxon>Apocrita</taxon>
        <taxon>Aculeata</taxon>
        <taxon>Formicoidea</taxon>
        <taxon>Formicidae</taxon>
        <taxon>Myrmicinae</taxon>
        <taxon>Temnothorax</taxon>
    </lineage>
</organism>
<dbReference type="Gene3D" id="3.40.30.10">
    <property type="entry name" value="Glutaredoxin"/>
    <property type="match status" value="1"/>
</dbReference>
<dbReference type="AlphaFoldDB" id="A0A6J1QK49"/>
<comment type="similarity">
    <text evidence="4">Belongs to the GST superfamily. Sigma family.</text>
</comment>
<dbReference type="GO" id="GO:0004602">
    <property type="term" value="F:glutathione peroxidase activity"/>
    <property type="evidence" value="ECO:0007669"/>
    <property type="project" value="UniProtKB-ARBA"/>
</dbReference>
<dbReference type="InterPro" id="IPR040079">
    <property type="entry name" value="Glutathione_S-Trfase"/>
</dbReference>
<dbReference type="PROSITE" id="PS50404">
    <property type="entry name" value="GST_NTER"/>
    <property type="match status" value="1"/>
</dbReference>
<accession>A0A6J1QK49</accession>
<dbReference type="InterPro" id="IPR050213">
    <property type="entry name" value="GST_superfamily"/>
</dbReference>
<comment type="subunit">
    <text evidence="1">Homodimer.</text>
</comment>
<dbReference type="Gene3D" id="1.20.1050.10">
    <property type="match status" value="1"/>
</dbReference>
<dbReference type="SUPFAM" id="SSF52833">
    <property type="entry name" value="Thioredoxin-like"/>
    <property type="match status" value="1"/>
</dbReference>
<dbReference type="Pfam" id="PF02798">
    <property type="entry name" value="GST_N"/>
    <property type="match status" value="1"/>
</dbReference>
<dbReference type="Pfam" id="PF14497">
    <property type="entry name" value="GST_C_3"/>
    <property type="match status" value="1"/>
</dbReference>
<evidence type="ECO:0000259" key="7">
    <source>
        <dbReference type="PROSITE" id="PS50405"/>
    </source>
</evidence>
<dbReference type="InterPro" id="IPR036282">
    <property type="entry name" value="Glutathione-S-Trfase_C_sf"/>
</dbReference>
<dbReference type="FunFam" id="3.40.30.10:FF:000035">
    <property type="entry name" value="hematopoietic prostaglandin D synthase"/>
    <property type="match status" value="1"/>
</dbReference>
<evidence type="ECO:0000256" key="4">
    <source>
        <dbReference type="ARBA" id="ARBA00038317"/>
    </source>
</evidence>
<name>A0A6J1QK49_9HYME</name>
<feature type="domain" description="GST C-terminal" evidence="7">
    <location>
        <begin position="221"/>
        <end position="341"/>
    </location>
</feature>
<dbReference type="EC" id="2.5.1.18" evidence="2"/>
<evidence type="ECO:0000256" key="3">
    <source>
        <dbReference type="ARBA" id="ARBA00022679"/>
    </source>
</evidence>
<dbReference type="PANTHER" id="PTHR11571">
    <property type="entry name" value="GLUTATHIONE S-TRANSFERASE"/>
    <property type="match status" value="1"/>
</dbReference>
<proteinExistence type="inferred from homology"/>
<evidence type="ECO:0000313" key="9">
    <source>
        <dbReference type="RefSeq" id="XP_024882799.1"/>
    </source>
</evidence>
<evidence type="ECO:0000256" key="5">
    <source>
        <dbReference type="ARBA" id="ARBA00047960"/>
    </source>
</evidence>
<dbReference type="SFLD" id="SFLDS00019">
    <property type="entry name" value="Glutathione_Transferase_(cytos"/>
    <property type="match status" value="1"/>
</dbReference>
<evidence type="ECO:0000256" key="1">
    <source>
        <dbReference type="ARBA" id="ARBA00011738"/>
    </source>
</evidence>
<gene>
    <name evidence="9" type="primary">LOC112461693</name>
</gene>
<dbReference type="CDD" id="cd03192">
    <property type="entry name" value="GST_C_Sigma_like"/>
    <property type="match status" value="1"/>
</dbReference>
<protein>
    <recommendedName>
        <fullName evidence="2">glutathione transferase</fullName>
        <ecNumber evidence="2">2.5.1.18</ecNumber>
    </recommendedName>
</protein>
<dbReference type="PROSITE" id="PS50405">
    <property type="entry name" value="GST_CTER"/>
    <property type="match status" value="1"/>
</dbReference>
<dbReference type="SFLD" id="SFLDG00363">
    <property type="entry name" value="AMPS_(cytGST):_Alpha-__Mu-__Pi"/>
    <property type="match status" value="1"/>
</dbReference>
<reference evidence="9" key="1">
    <citation type="submission" date="2025-08" db="UniProtKB">
        <authorList>
            <consortium name="RefSeq"/>
        </authorList>
    </citation>
    <scope>IDENTIFICATION</scope>
    <source>
        <tissue evidence="9">Whole body</tissue>
    </source>
</reference>
<evidence type="ECO:0000313" key="8">
    <source>
        <dbReference type="Proteomes" id="UP000504618"/>
    </source>
</evidence>
<dbReference type="GO" id="GO:0006749">
    <property type="term" value="P:glutathione metabolic process"/>
    <property type="evidence" value="ECO:0007669"/>
    <property type="project" value="TreeGrafter"/>
</dbReference>
<dbReference type="GO" id="GO:0004364">
    <property type="term" value="F:glutathione transferase activity"/>
    <property type="evidence" value="ECO:0007669"/>
    <property type="project" value="UniProtKB-EC"/>
</dbReference>
<evidence type="ECO:0000256" key="2">
    <source>
        <dbReference type="ARBA" id="ARBA00012452"/>
    </source>
</evidence>
<sequence length="343" mass="39463">MTSPLQQFRLSPDLWSWPVTPGVAGAGSWIQLPTTALTRKEQVFIERVWKAFVVNFERAHKRELSNIRPAKIFAGWLIKCGHNQAYIAQQMKLLSLFYRHLACGTQSTVRPELPSAFIKWLRGHVCCKEQYAHLASIASYLPSYKLIYAPVTALGEPIRFLYSYAGIEFVDERFNEEDCPKLKPTMPFGKVPVLEVDGKKIDQSVAICRYLAKQCGLAGKNDWKSLEIDATVDTIHDLRVNIAGFYYESNEQVKEEKLKAAKETVPYYLERLDAQVKKNGGYFVGTLTWVDITFVALLDYLNYMMNEDIVEKYEKLKQLQKKVEELPAIKSWIKKRPSTMFQK</sequence>
<dbReference type="Proteomes" id="UP000504618">
    <property type="component" value="Unplaced"/>
</dbReference>
<keyword evidence="8" id="KW-1185">Reference proteome</keyword>